<sequence>MKEKRVFIFNPGPAALPIPVLEEVREEMLSFRGTGMSILEISHRSKEFEEVLNTAVLRIKRLLNLNDDFEVVFIQGGASLQFAMVPMNCAQPGKPIAYVDTGYWSTKAIQEAQRIVDDVCIVASSKDRNYTYIPKEIPIDDNFSYLHITSNNTIKGTQWWKFPKTGNIPLVADMSSDIFSRVFDPRPFGIIYAGAQKNAGPAGVTIVIIRKDMLERIPKNLPTMLNYTTFVEKNSLYNTPPCFAIYVVEKVARWLEENIGGVAAMEEINRKKANLLYGYIDSQDFYRNPVQPEDRSWMNVVFNLPSPELEKLFVEEATREGLVGLKGHRSVGGCRASLYNGVPLEAVEVLVDFMKEFARRNG</sequence>
<comment type="function">
    <text evidence="11">Catalyzes the reversible conversion of 3-phosphohydroxypyruvate to phosphoserine and of 3-hydroxy-2-oxo-4-phosphonooxybutanoate to phosphohydroxythreonine.</text>
</comment>
<protein>
    <recommendedName>
        <fullName evidence="11">Phosphoserine aminotransferase</fullName>
        <ecNumber evidence="11">2.6.1.52</ecNumber>
    </recommendedName>
    <alternativeName>
        <fullName evidence="11">Phosphohydroxythreonine aminotransferase</fullName>
        <shortName evidence="11">PSAT</shortName>
    </alternativeName>
</protein>
<dbReference type="EC" id="2.6.1.52" evidence="11"/>
<evidence type="ECO:0000259" key="13">
    <source>
        <dbReference type="Pfam" id="PF00266"/>
    </source>
</evidence>
<dbReference type="Pfam" id="PF00266">
    <property type="entry name" value="Aminotran_5"/>
    <property type="match status" value="1"/>
</dbReference>
<dbReference type="PANTHER" id="PTHR43247">
    <property type="entry name" value="PHOSPHOSERINE AMINOTRANSFERASE"/>
    <property type="match status" value="1"/>
</dbReference>
<dbReference type="InterPro" id="IPR015422">
    <property type="entry name" value="PyrdxlP-dep_Trfase_small"/>
</dbReference>
<dbReference type="Gene3D" id="3.40.640.10">
    <property type="entry name" value="Type I PLP-dependent aspartate aminotransferase-like (Major domain)"/>
    <property type="match status" value="1"/>
</dbReference>
<evidence type="ECO:0000256" key="5">
    <source>
        <dbReference type="ARBA" id="ARBA00022679"/>
    </source>
</evidence>
<keyword evidence="5 11" id="KW-0808">Transferase</keyword>
<comment type="similarity">
    <text evidence="2 11">Belongs to the class-V pyridoxal-phosphate-dependent aminotransferase family. SerC subfamily.</text>
</comment>
<evidence type="ECO:0000256" key="7">
    <source>
        <dbReference type="ARBA" id="ARBA00023096"/>
    </source>
</evidence>
<evidence type="ECO:0000256" key="3">
    <source>
        <dbReference type="ARBA" id="ARBA00022576"/>
    </source>
</evidence>
<dbReference type="InterPro" id="IPR000192">
    <property type="entry name" value="Aminotrans_V_dom"/>
</dbReference>
<evidence type="ECO:0000256" key="10">
    <source>
        <dbReference type="ARBA" id="ARBA00049007"/>
    </source>
</evidence>
<gene>
    <name evidence="11 14" type="primary">serC</name>
    <name evidence="14" type="ORF">QBE54_04725</name>
</gene>
<evidence type="ECO:0000256" key="11">
    <source>
        <dbReference type="HAMAP-Rule" id="MF_00160"/>
    </source>
</evidence>
<comment type="catalytic activity">
    <reaction evidence="10 11 12">
        <text>O-phospho-L-serine + 2-oxoglutarate = 3-phosphooxypyruvate + L-glutamate</text>
        <dbReference type="Rhea" id="RHEA:14329"/>
        <dbReference type="ChEBI" id="CHEBI:16810"/>
        <dbReference type="ChEBI" id="CHEBI:18110"/>
        <dbReference type="ChEBI" id="CHEBI:29985"/>
        <dbReference type="ChEBI" id="CHEBI:57524"/>
        <dbReference type="EC" id="2.6.1.52"/>
    </reaction>
</comment>
<evidence type="ECO:0000313" key="15">
    <source>
        <dbReference type="Proteomes" id="UP001461341"/>
    </source>
</evidence>
<comment type="subunit">
    <text evidence="11">Homodimer.</text>
</comment>
<comment type="subcellular location">
    <subcellularLocation>
        <location evidence="11">Cytoplasm</location>
    </subcellularLocation>
</comment>
<keyword evidence="4 11" id="KW-0028">Amino-acid biosynthesis</keyword>
<dbReference type="HAMAP" id="MF_00160">
    <property type="entry name" value="SerC_aminotrans_5"/>
    <property type="match status" value="1"/>
</dbReference>
<evidence type="ECO:0000313" key="14">
    <source>
        <dbReference type="EMBL" id="WZL77031.1"/>
    </source>
</evidence>
<evidence type="ECO:0000256" key="8">
    <source>
        <dbReference type="ARBA" id="ARBA00023299"/>
    </source>
</evidence>
<evidence type="ECO:0000256" key="4">
    <source>
        <dbReference type="ARBA" id="ARBA00022605"/>
    </source>
</evidence>
<keyword evidence="8 11" id="KW-0718">Serine biosynthesis</keyword>
<dbReference type="InterPro" id="IPR020578">
    <property type="entry name" value="Aminotrans_V_PyrdxlP_BS"/>
</dbReference>
<dbReference type="PANTHER" id="PTHR43247:SF1">
    <property type="entry name" value="PHOSPHOSERINE AMINOTRANSFERASE"/>
    <property type="match status" value="1"/>
</dbReference>
<dbReference type="NCBIfam" id="NF003764">
    <property type="entry name" value="PRK05355.1"/>
    <property type="match status" value="1"/>
</dbReference>
<keyword evidence="11" id="KW-0963">Cytoplasm</keyword>
<comment type="catalytic activity">
    <reaction evidence="9 11">
        <text>4-(phosphooxy)-L-threonine + 2-oxoglutarate = (R)-3-hydroxy-2-oxo-4-phosphooxybutanoate + L-glutamate</text>
        <dbReference type="Rhea" id="RHEA:16573"/>
        <dbReference type="ChEBI" id="CHEBI:16810"/>
        <dbReference type="ChEBI" id="CHEBI:29985"/>
        <dbReference type="ChEBI" id="CHEBI:58452"/>
        <dbReference type="ChEBI" id="CHEBI:58538"/>
        <dbReference type="EC" id="2.6.1.52"/>
    </reaction>
</comment>
<dbReference type="InterPro" id="IPR015421">
    <property type="entry name" value="PyrdxlP-dep_Trfase_major"/>
</dbReference>
<feature type="binding site" evidence="11">
    <location>
        <begin position="238"/>
        <end position="239"/>
    </location>
    <ligand>
        <name>pyridoxal 5'-phosphate</name>
        <dbReference type="ChEBI" id="CHEBI:597326"/>
    </ligand>
</feature>
<dbReference type="EMBL" id="CP121689">
    <property type="protein sequence ID" value="WZL77031.1"/>
    <property type="molecule type" value="Genomic_DNA"/>
</dbReference>
<dbReference type="Proteomes" id="UP001461341">
    <property type="component" value="Chromosome"/>
</dbReference>
<dbReference type="InterPro" id="IPR015424">
    <property type="entry name" value="PyrdxlP-dep_Trfase"/>
</dbReference>
<dbReference type="RefSeq" id="WP_369019198.1">
    <property type="nucleotide sequence ID" value="NZ_CP121689.1"/>
</dbReference>
<feature type="binding site" evidence="11">
    <location>
        <position position="153"/>
    </location>
    <ligand>
        <name>pyridoxal 5'-phosphate</name>
        <dbReference type="ChEBI" id="CHEBI:597326"/>
    </ligand>
</feature>
<keyword evidence="15" id="KW-1185">Reference proteome</keyword>
<accession>A0ABZ2YFX6</accession>
<proteinExistence type="inferred from homology"/>
<keyword evidence="6 11" id="KW-0663">Pyridoxal phosphate</keyword>
<keyword evidence="3 11" id="KW-0032">Aminotransferase</keyword>
<evidence type="ECO:0000256" key="1">
    <source>
        <dbReference type="ARBA" id="ARBA00005099"/>
    </source>
</evidence>
<feature type="binding site" evidence="11">
    <location>
        <position position="196"/>
    </location>
    <ligand>
        <name>pyridoxal 5'-phosphate</name>
        <dbReference type="ChEBI" id="CHEBI:597326"/>
    </ligand>
</feature>
<evidence type="ECO:0000256" key="2">
    <source>
        <dbReference type="ARBA" id="ARBA00006904"/>
    </source>
</evidence>
<evidence type="ECO:0000256" key="9">
    <source>
        <dbReference type="ARBA" id="ARBA00047630"/>
    </source>
</evidence>
<evidence type="ECO:0000256" key="6">
    <source>
        <dbReference type="ARBA" id="ARBA00022898"/>
    </source>
</evidence>
<name>A0ABZ2YFX6_9BACT</name>
<dbReference type="PIRSF" id="PIRSF000525">
    <property type="entry name" value="SerC"/>
    <property type="match status" value="1"/>
</dbReference>
<feature type="modified residue" description="N6-(pyridoxal phosphate)lysine" evidence="11">
    <location>
        <position position="197"/>
    </location>
</feature>
<feature type="binding site" evidence="11">
    <location>
        <position position="44"/>
    </location>
    <ligand>
        <name>L-glutamate</name>
        <dbReference type="ChEBI" id="CHEBI:29985"/>
    </ligand>
</feature>
<dbReference type="GO" id="GO:0004648">
    <property type="term" value="F:O-phospho-L-serine:2-oxoglutarate aminotransferase activity"/>
    <property type="evidence" value="ECO:0007669"/>
    <property type="project" value="UniProtKB-EC"/>
</dbReference>
<comment type="pathway">
    <text evidence="11">Cofactor biosynthesis; pyridoxine 5'-phosphate biosynthesis; pyridoxine 5'-phosphate from D-erythrose 4-phosphate: step 3/5.</text>
</comment>
<feature type="binding site" evidence="11">
    <location>
        <begin position="78"/>
        <end position="79"/>
    </location>
    <ligand>
        <name>pyridoxal 5'-phosphate</name>
        <dbReference type="ChEBI" id="CHEBI:597326"/>
    </ligand>
</feature>
<feature type="binding site" evidence="11">
    <location>
        <position position="104"/>
    </location>
    <ligand>
        <name>pyridoxal 5'-phosphate</name>
        <dbReference type="ChEBI" id="CHEBI:597326"/>
    </ligand>
</feature>
<reference evidence="14 15" key="1">
    <citation type="submission" date="2023-03" db="EMBL/GenBank/DDBJ databases">
        <title>Novel Species.</title>
        <authorList>
            <person name="Ma S."/>
        </authorList>
    </citation>
    <scope>NUCLEOTIDE SEQUENCE [LARGE SCALE GENOMIC DNA]</scope>
    <source>
        <strain evidence="14 15">B11</strain>
    </source>
</reference>
<comment type="pathway">
    <text evidence="1 11 12">Amino-acid biosynthesis; L-serine biosynthesis; L-serine from 3-phospho-D-glycerate: step 2/3.</text>
</comment>
<dbReference type="PROSITE" id="PS00595">
    <property type="entry name" value="AA_TRANSFER_CLASS_5"/>
    <property type="match status" value="1"/>
</dbReference>
<dbReference type="InterPro" id="IPR022278">
    <property type="entry name" value="Pser_aminoTfrase"/>
</dbReference>
<comment type="caution">
    <text evidence="11">Lacks conserved residue(s) required for the propagation of feature annotation.</text>
</comment>
<dbReference type="SUPFAM" id="SSF53383">
    <property type="entry name" value="PLP-dependent transferases"/>
    <property type="match status" value="1"/>
</dbReference>
<organism evidence="14 15">
    <name type="scientific">Thermatribacter velox</name>
    <dbReference type="NCBI Taxonomy" id="3039681"/>
    <lineage>
        <taxon>Bacteria</taxon>
        <taxon>Pseudomonadati</taxon>
        <taxon>Atribacterota</taxon>
        <taxon>Atribacteria</taxon>
        <taxon>Atribacterales</taxon>
        <taxon>Thermatribacteraceae</taxon>
        <taxon>Thermatribacter</taxon>
    </lineage>
</organism>
<keyword evidence="7 11" id="KW-0664">Pyridoxine biosynthesis</keyword>
<feature type="domain" description="Aminotransferase class V" evidence="13">
    <location>
        <begin position="6"/>
        <end position="349"/>
    </location>
</feature>
<comment type="cofactor">
    <cofactor evidence="11">
        <name>pyridoxal 5'-phosphate</name>
        <dbReference type="ChEBI" id="CHEBI:597326"/>
    </cofactor>
    <text evidence="11">Binds 1 pyridoxal phosphate per subunit.</text>
</comment>
<evidence type="ECO:0000256" key="12">
    <source>
        <dbReference type="RuleBase" id="RU004505"/>
    </source>
</evidence>
<dbReference type="Gene3D" id="3.90.1150.10">
    <property type="entry name" value="Aspartate Aminotransferase, domain 1"/>
    <property type="match status" value="1"/>
</dbReference>
<feature type="binding site" evidence="11">
    <location>
        <position position="173"/>
    </location>
    <ligand>
        <name>pyridoxal 5'-phosphate</name>
        <dbReference type="ChEBI" id="CHEBI:597326"/>
    </ligand>
</feature>
<dbReference type="NCBIfam" id="TIGR01364">
    <property type="entry name" value="serC_1"/>
    <property type="match status" value="1"/>
</dbReference>